<evidence type="ECO:0000256" key="5">
    <source>
        <dbReference type="ARBA" id="ARBA00023136"/>
    </source>
</evidence>
<feature type="transmembrane region" description="Helical" evidence="7">
    <location>
        <begin position="354"/>
        <end position="373"/>
    </location>
</feature>
<feature type="transmembrane region" description="Helical" evidence="7">
    <location>
        <begin position="54"/>
        <end position="71"/>
    </location>
</feature>
<proteinExistence type="predicted"/>
<keyword evidence="5 7" id="KW-0472">Membrane</keyword>
<sequence>MFSSPELYHDPEKRHQDSSSPDSGYPSHSVHTSDGLVSPSPANPALEKRVWLKLDLWILPAVTMFYFLSFLDRTNLGNARVAGLQKDLKMSNYQYSIALTVTYIPYIIAELPSNLLLKAVGPNLMLPTMLTLWGVVTTLQGLVTSYSGLLVARFFLGLLEGGVFPGLVLYLSFFYPRQRLQWRISIFFSAASISGAFSGLLAFGIINMHGIGNKPGWSWIFILEGLFTVIFGLTSFFLLPRSPAHARFLSPAEKDFVVQKLKEDGTTGNDEKADAFSWREVGMAFKLPQVWMLAIVFFMDGTVLYGLAYFTPSIVAGLGYTASRAQLMSVPPFALAFVVTMVGAYVSDRFHCRGFICMFSFVLCTIGFAMFLVSPIHQIRYASLFFSIPGIYLSAPTLSTWSANNAAPHTRRATAIAIGFIMTNSGGILATWLLGALSPAPRYIVATRTLLIFSVAMFVVSGLNVWYLWDQNKRKEARREKLESRAVEEEGLGDRSAWFKYAL</sequence>
<dbReference type="Pfam" id="PF07690">
    <property type="entry name" value="MFS_1"/>
    <property type="match status" value="1"/>
</dbReference>
<keyword evidence="10" id="KW-1185">Reference proteome</keyword>
<dbReference type="GO" id="GO:0016020">
    <property type="term" value="C:membrane"/>
    <property type="evidence" value="ECO:0007669"/>
    <property type="project" value="UniProtKB-SubCell"/>
</dbReference>
<dbReference type="PANTHER" id="PTHR43791:SF85">
    <property type="entry name" value="TRANSPORTER, PUTATIVE (AFU_ORTHOLOGUE AFUA_6G00710)-RELATED"/>
    <property type="match status" value="1"/>
</dbReference>
<feature type="transmembrane region" description="Helical" evidence="7">
    <location>
        <begin position="218"/>
        <end position="239"/>
    </location>
</feature>
<evidence type="ECO:0000256" key="6">
    <source>
        <dbReference type="SAM" id="MobiDB-lite"/>
    </source>
</evidence>
<dbReference type="GO" id="GO:0022857">
    <property type="term" value="F:transmembrane transporter activity"/>
    <property type="evidence" value="ECO:0007669"/>
    <property type="project" value="InterPro"/>
</dbReference>
<dbReference type="PANTHER" id="PTHR43791">
    <property type="entry name" value="PERMEASE-RELATED"/>
    <property type="match status" value="1"/>
</dbReference>
<accession>A0A4Y7T2J6</accession>
<dbReference type="EMBL" id="QPFP01000037">
    <property type="protein sequence ID" value="TEB27759.1"/>
    <property type="molecule type" value="Genomic_DNA"/>
</dbReference>
<keyword evidence="3 7" id="KW-0812">Transmembrane</keyword>
<evidence type="ECO:0000313" key="10">
    <source>
        <dbReference type="Proteomes" id="UP000298030"/>
    </source>
</evidence>
<evidence type="ECO:0000313" key="9">
    <source>
        <dbReference type="EMBL" id="TEB27759.1"/>
    </source>
</evidence>
<feature type="transmembrane region" description="Helical" evidence="7">
    <location>
        <begin position="93"/>
        <end position="112"/>
    </location>
</feature>
<dbReference type="InterPro" id="IPR011701">
    <property type="entry name" value="MFS"/>
</dbReference>
<evidence type="ECO:0000256" key="2">
    <source>
        <dbReference type="ARBA" id="ARBA00022448"/>
    </source>
</evidence>
<feature type="compositionally biased region" description="Basic and acidic residues" evidence="6">
    <location>
        <begin position="7"/>
        <end position="17"/>
    </location>
</feature>
<evidence type="ECO:0000256" key="7">
    <source>
        <dbReference type="SAM" id="Phobius"/>
    </source>
</evidence>
<dbReference type="PROSITE" id="PS50850">
    <property type="entry name" value="MFS"/>
    <property type="match status" value="1"/>
</dbReference>
<feature type="compositionally biased region" description="Low complexity" evidence="6">
    <location>
        <begin position="18"/>
        <end position="29"/>
    </location>
</feature>
<dbReference type="InterPro" id="IPR036259">
    <property type="entry name" value="MFS_trans_sf"/>
</dbReference>
<feature type="transmembrane region" description="Helical" evidence="7">
    <location>
        <begin position="379"/>
        <end position="401"/>
    </location>
</feature>
<dbReference type="FunFam" id="1.20.1250.20:FF:000013">
    <property type="entry name" value="MFS general substrate transporter"/>
    <property type="match status" value="1"/>
</dbReference>
<gene>
    <name evidence="9" type="ORF">FA13DRAFT_1634014</name>
</gene>
<feature type="transmembrane region" description="Helical" evidence="7">
    <location>
        <begin position="149"/>
        <end position="174"/>
    </location>
</feature>
<dbReference type="InterPro" id="IPR020846">
    <property type="entry name" value="MFS_dom"/>
</dbReference>
<keyword evidence="4 7" id="KW-1133">Transmembrane helix</keyword>
<dbReference type="Gene3D" id="1.20.1250.20">
    <property type="entry name" value="MFS general substrate transporter like domains"/>
    <property type="match status" value="2"/>
</dbReference>
<dbReference type="AlphaFoldDB" id="A0A4Y7T2J6"/>
<name>A0A4Y7T2J6_COPMI</name>
<feature type="transmembrane region" description="Helical" evidence="7">
    <location>
        <begin position="413"/>
        <end position="437"/>
    </location>
</feature>
<dbReference type="STRING" id="71717.A0A4Y7T2J6"/>
<feature type="transmembrane region" description="Helical" evidence="7">
    <location>
        <begin position="330"/>
        <end position="347"/>
    </location>
</feature>
<evidence type="ECO:0000259" key="8">
    <source>
        <dbReference type="PROSITE" id="PS50850"/>
    </source>
</evidence>
<feature type="transmembrane region" description="Helical" evidence="7">
    <location>
        <begin position="449"/>
        <end position="469"/>
    </location>
</feature>
<dbReference type="SUPFAM" id="SSF103473">
    <property type="entry name" value="MFS general substrate transporter"/>
    <property type="match status" value="1"/>
</dbReference>
<keyword evidence="2" id="KW-0813">Transport</keyword>
<feature type="domain" description="Major facilitator superfamily (MFS) profile" evidence="8">
    <location>
        <begin position="58"/>
        <end position="473"/>
    </location>
</feature>
<comment type="subcellular location">
    <subcellularLocation>
        <location evidence="1">Membrane</location>
        <topology evidence="1">Multi-pass membrane protein</topology>
    </subcellularLocation>
</comment>
<reference evidence="9 10" key="1">
    <citation type="journal article" date="2019" name="Nat. Ecol. Evol.">
        <title>Megaphylogeny resolves global patterns of mushroom evolution.</title>
        <authorList>
            <person name="Varga T."/>
            <person name="Krizsan K."/>
            <person name="Foldi C."/>
            <person name="Dima B."/>
            <person name="Sanchez-Garcia M."/>
            <person name="Sanchez-Ramirez S."/>
            <person name="Szollosi G.J."/>
            <person name="Szarkandi J.G."/>
            <person name="Papp V."/>
            <person name="Albert L."/>
            <person name="Andreopoulos W."/>
            <person name="Angelini C."/>
            <person name="Antonin V."/>
            <person name="Barry K.W."/>
            <person name="Bougher N.L."/>
            <person name="Buchanan P."/>
            <person name="Buyck B."/>
            <person name="Bense V."/>
            <person name="Catcheside P."/>
            <person name="Chovatia M."/>
            <person name="Cooper J."/>
            <person name="Damon W."/>
            <person name="Desjardin D."/>
            <person name="Finy P."/>
            <person name="Geml J."/>
            <person name="Haridas S."/>
            <person name="Hughes K."/>
            <person name="Justo A."/>
            <person name="Karasinski D."/>
            <person name="Kautmanova I."/>
            <person name="Kiss B."/>
            <person name="Kocsube S."/>
            <person name="Kotiranta H."/>
            <person name="LaButti K.M."/>
            <person name="Lechner B.E."/>
            <person name="Liimatainen K."/>
            <person name="Lipzen A."/>
            <person name="Lukacs Z."/>
            <person name="Mihaltcheva S."/>
            <person name="Morgado L.N."/>
            <person name="Niskanen T."/>
            <person name="Noordeloos M.E."/>
            <person name="Ohm R.A."/>
            <person name="Ortiz-Santana B."/>
            <person name="Ovrebo C."/>
            <person name="Racz N."/>
            <person name="Riley R."/>
            <person name="Savchenko A."/>
            <person name="Shiryaev A."/>
            <person name="Soop K."/>
            <person name="Spirin V."/>
            <person name="Szebenyi C."/>
            <person name="Tomsovsky M."/>
            <person name="Tulloss R.E."/>
            <person name="Uehling J."/>
            <person name="Grigoriev I.V."/>
            <person name="Vagvolgyi C."/>
            <person name="Papp T."/>
            <person name="Martin F.M."/>
            <person name="Miettinen O."/>
            <person name="Hibbett D.S."/>
            <person name="Nagy L.G."/>
        </authorList>
    </citation>
    <scope>NUCLEOTIDE SEQUENCE [LARGE SCALE GENOMIC DNA]</scope>
    <source>
        <strain evidence="9 10">FP101781</strain>
    </source>
</reference>
<evidence type="ECO:0000256" key="4">
    <source>
        <dbReference type="ARBA" id="ARBA00022989"/>
    </source>
</evidence>
<feature type="transmembrane region" description="Helical" evidence="7">
    <location>
        <begin position="186"/>
        <end position="206"/>
    </location>
</feature>
<evidence type="ECO:0000256" key="1">
    <source>
        <dbReference type="ARBA" id="ARBA00004141"/>
    </source>
</evidence>
<dbReference type="Proteomes" id="UP000298030">
    <property type="component" value="Unassembled WGS sequence"/>
</dbReference>
<dbReference type="OrthoDB" id="2985014at2759"/>
<evidence type="ECO:0000256" key="3">
    <source>
        <dbReference type="ARBA" id="ARBA00022692"/>
    </source>
</evidence>
<organism evidence="9 10">
    <name type="scientific">Coprinellus micaceus</name>
    <name type="common">Glistening ink-cap mushroom</name>
    <name type="synonym">Coprinus micaceus</name>
    <dbReference type="NCBI Taxonomy" id="71717"/>
    <lineage>
        <taxon>Eukaryota</taxon>
        <taxon>Fungi</taxon>
        <taxon>Dikarya</taxon>
        <taxon>Basidiomycota</taxon>
        <taxon>Agaricomycotina</taxon>
        <taxon>Agaricomycetes</taxon>
        <taxon>Agaricomycetidae</taxon>
        <taxon>Agaricales</taxon>
        <taxon>Agaricineae</taxon>
        <taxon>Psathyrellaceae</taxon>
        <taxon>Coprinellus</taxon>
    </lineage>
</organism>
<dbReference type="FunFam" id="1.20.1250.20:FF:000034">
    <property type="entry name" value="MFS general substrate transporter"/>
    <property type="match status" value="1"/>
</dbReference>
<feature type="region of interest" description="Disordered" evidence="6">
    <location>
        <begin position="1"/>
        <end position="39"/>
    </location>
</feature>
<protein>
    <submittedName>
        <fullName evidence="9">MFS general substrate transporter</fullName>
    </submittedName>
</protein>
<feature type="transmembrane region" description="Helical" evidence="7">
    <location>
        <begin position="290"/>
        <end position="310"/>
    </location>
</feature>
<comment type="caution">
    <text evidence="9">The sequence shown here is derived from an EMBL/GenBank/DDBJ whole genome shotgun (WGS) entry which is preliminary data.</text>
</comment>